<name>A0A1B6NYX0_9ZZZZ</name>
<dbReference type="EMBL" id="AYSL01000094">
    <property type="protein sequence ID" value="KTF08207.1"/>
    <property type="molecule type" value="Genomic_DNA"/>
</dbReference>
<feature type="compositionally biased region" description="Low complexity" evidence="1">
    <location>
        <begin position="1"/>
        <end position="13"/>
    </location>
</feature>
<evidence type="ECO:0000313" key="2">
    <source>
        <dbReference type="EMBL" id="KTF08207.1"/>
    </source>
</evidence>
<evidence type="ECO:0000256" key="1">
    <source>
        <dbReference type="SAM" id="MobiDB-lite"/>
    </source>
</evidence>
<comment type="caution">
    <text evidence="2">The sequence shown here is derived from an EMBL/GenBank/DDBJ whole genome shotgun (WGS) entry which is preliminary data.</text>
</comment>
<organism evidence="2">
    <name type="scientific">marine sediment metagenome</name>
    <dbReference type="NCBI Taxonomy" id="412755"/>
    <lineage>
        <taxon>unclassified sequences</taxon>
        <taxon>metagenomes</taxon>
        <taxon>ecological metagenomes</taxon>
    </lineage>
</organism>
<gene>
    <name evidence="2" type="ORF">MGSAQ_000297</name>
</gene>
<reference evidence="2" key="1">
    <citation type="submission" date="2013-11" db="EMBL/GenBank/DDBJ databases">
        <title>Microbial diversity, functional groups and degradation webs in Northern and Southern Mediterranean and Red Sea marine crude oil polluted sites.</title>
        <authorList>
            <person name="Daffonchio D."/>
            <person name="Mapelli F."/>
            <person name="Ferrer M."/>
            <person name="Richter M."/>
            <person name="Cherif A."/>
            <person name="Malkawi H.I."/>
            <person name="Yakimov M.M."/>
            <person name="Abdel-Fattah Y.R."/>
            <person name="Blaghen M."/>
            <person name="Golyshin P.N."/>
            <person name="Kalogerakis N."/>
            <person name="Boon N."/>
            <person name="Magagnini M."/>
            <person name="Fava F."/>
        </authorList>
    </citation>
    <scope>NUCLEOTIDE SEQUENCE</scope>
</reference>
<accession>A0A1B6NYX0</accession>
<proteinExistence type="predicted"/>
<dbReference type="AlphaFoldDB" id="A0A1B6NYX0"/>
<feature type="region of interest" description="Disordered" evidence="1">
    <location>
        <begin position="1"/>
        <end position="24"/>
    </location>
</feature>
<sequence>MRRAARASSSTASPGRWRRRMPWGAFSPNPAWRWTR</sequence>
<protein>
    <submittedName>
        <fullName evidence="2">Uncharacterized protein</fullName>
    </submittedName>
</protein>